<reference evidence="1" key="1">
    <citation type="submission" date="2018-05" db="EMBL/GenBank/DDBJ databases">
        <authorList>
            <person name="Lanie J.A."/>
            <person name="Ng W.-L."/>
            <person name="Kazmierczak K.M."/>
            <person name="Andrzejewski T.M."/>
            <person name="Davidsen T.M."/>
            <person name="Wayne K.J."/>
            <person name="Tettelin H."/>
            <person name="Glass J.I."/>
            <person name="Rusch D."/>
            <person name="Podicherti R."/>
            <person name="Tsui H.-C.T."/>
            <person name="Winkler M.E."/>
        </authorList>
    </citation>
    <scope>NUCLEOTIDE SEQUENCE</scope>
</reference>
<protein>
    <recommendedName>
        <fullName evidence="2">DUF4398 domain-containing protein</fullName>
    </recommendedName>
</protein>
<name>A0A381TKZ6_9ZZZZ</name>
<dbReference type="AlphaFoldDB" id="A0A381TKZ6"/>
<gene>
    <name evidence="1" type="ORF">METZ01_LOCUS69609</name>
</gene>
<evidence type="ECO:0008006" key="2">
    <source>
        <dbReference type="Google" id="ProtNLM"/>
    </source>
</evidence>
<accession>A0A381TKZ6</accession>
<proteinExistence type="predicted"/>
<dbReference type="PROSITE" id="PS51257">
    <property type="entry name" value="PROKAR_LIPOPROTEIN"/>
    <property type="match status" value="1"/>
</dbReference>
<dbReference type="Gene3D" id="1.20.1270.390">
    <property type="match status" value="1"/>
</dbReference>
<dbReference type="EMBL" id="UINC01004773">
    <property type="protein sequence ID" value="SVA16755.1"/>
    <property type="molecule type" value="Genomic_DNA"/>
</dbReference>
<organism evidence="1">
    <name type="scientific">marine metagenome</name>
    <dbReference type="NCBI Taxonomy" id="408172"/>
    <lineage>
        <taxon>unclassified sequences</taxon>
        <taxon>metagenomes</taxon>
        <taxon>ecological metagenomes</taxon>
    </lineage>
</organism>
<evidence type="ECO:0000313" key="1">
    <source>
        <dbReference type="EMBL" id="SVA16755.1"/>
    </source>
</evidence>
<sequence length="72" mass="7803">MQGKTIKMQKPLSHMFSSVLLILFVASCSISPPVQEMSDARQAIAAAEVVDASEHAPTQMGNARRFLEEAEA</sequence>
<feature type="non-terminal residue" evidence="1">
    <location>
        <position position="72"/>
    </location>
</feature>